<proteinExistence type="predicted"/>
<dbReference type="Pfam" id="PF09709">
    <property type="entry name" value="Cas_Csd1"/>
    <property type="match status" value="1"/>
</dbReference>
<dbReference type="RefSeq" id="WP_126353090.1">
    <property type="nucleotide sequence ID" value="NZ_JBHSVX010000006.1"/>
</dbReference>
<gene>
    <name evidence="1" type="ORF">EJ104_11860</name>
</gene>
<dbReference type="AlphaFoldDB" id="A0A431VPV4"/>
<sequence>MSDYRRSRACDEPLPIKGIAGGSTTGMAFISANNDAFESYGLRASQIAPVKLEAAVDYANGLNRLLADPATSMKTRRLGPSKIVGEYG</sequence>
<dbReference type="Proteomes" id="UP000277766">
    <property type="component" value="Unassembled WGS sequence"/>
</dbReference>
<accession>A0A431VPV4</accession>
<organism evidence="1 2">
    <name type="scientific">Deinococcus radiophilus</name>
    <dbReference type="NCBI Taxonomy" id="32062"/>
    <lineage>
        <taxon>Bacteria</taxon>
        <taxon>Thermotogati</taxon>
        <taxon>Deinococcota</taxon>
        <taxon>Deinococci</taxon>
        <taxon>Deinococcales</taxon>
        <taxon>Deinococcaceae</taxon>
        <taxon>Deinococcus</taxon>
    </lineage>
</organism>
<protein>
    <submittedName>
        <fullName evidence="1">Uncharacterized protein</fullName>
    </submittedName>
</protein>
<evidence type="ECO:0000313" key="2">
    <source>
        <dbReference type="Proteomes" id="UP000277766"/>
    </source>
</evidence>
<name>A0A431VPV4_9DEIO</name>
<dbReference type="EMBL" id="RXPE01000035">
    <property type="protein sequence ID" value="RTR25194.1"/>
    <property type="molecule type" value="Genomic_DNA"/>
</dbReference>
<evidence type="ECO:0000313" key="1">
    <source>
        <dbReference type="EMBL" id="RTR25194.1"/>
    </source>
</evidence>
<comment type="caution">
    <text evidence="1">The sequence shown here is derived from an EMBL/GenBank/DDBJ whole genome shotgun (WGS) entry which is preliminary data.</text>
</comment>
<keyword evidence="2" id="KW-1185">Reference proteome</keyword>
<reference evidence="1 2" key="1">
    <citation type="submission" date="2018-12" db="EMBL/GenBank/DDBJ databases">
        <title>Deinococcus radiophilus ATCC 27603 genome sequencing and assembly.</title>
        <authorList>
            <person name="Maclea K.S."/>
            <person name="Maynard C.R."/>
        </authorList>
    </citation>
    <scope>NUCLEOTIDE SEQUENCE [LARGE SCALE GENOMIC DNA]</scope>
    <source>
        <strain evidence="1 2">ATCC 27603</strain>
    </source>
</reference>
<dbReference type="InterPro" id="IPR010144">
    <property type="entry name" value="CRISPR-assoc_prot_Csd1-typ"/>
</dbReference>
<dbReference type="OrthoDB" id="9778918at2"/>